<feature type="compositionally biased region" description="Basic and acidic residues" evidence="2">
    <location>
        <begin position="1"/>
        <end position="10"/>
    </location>
</feature>
<feature type="region of interest" description="Disordered" evidence="2">
    <location>
        <begin position="1"/>
        <end position="99"/>
    </location>
</feature>
<dbReference type="PANTHER" id="PTHR33493">
    <property type="entry name" value="LATE EMBRYOGENESIS ABUNDANT PROTEIN 6-RELATED"/>
    <property type="match status" value="1"/>
</dbReference>
<dbReference type="PANTHER" id="PTHR33493:SF7">
    <property type="entry name" value="OS04G0589800 PROTEIN"/>
    <property type="match status" value="1"/>
</dbReference>
<evidence type="ECO:0000256" key="2">
    <source>
        <dbReference type="SAM" id="MobiDB-lite"/>
    </source>
</evidence>
<name>A0A8T0QMS9_PANVG</name>
<protein>
    <submittedName>
        <fullName evidence="3">Uncharacterized protein</fullName>
    </submittedName>
</protein>
<feature type="compositionally biased region" description="Basic and acidic residues" evidence="2">
    <location>
        <begin position="22"/>
        <end position="56"/>
    </location>
</feature>
<gene>
    <name evidence="3" type="ORF">PVAP13_7KG322500</name>
</gene>
<dbReference type="Proteomes" id="UP000823388">
    <property type="component" value="Chromosome 7K"/>
</dbReference>
<sequence length="99" mass="10350">MQTAKVKEGSAKMQGKTGEATARTHGEKEMVKEEARAKKDQANADKHQEKAEHRADTAAGRHGTGVPLTGTGTHGHHGAAVDPAYPSAGTTYPASGKYI</sequence>
<organism evidence="3 4">
    <name type="scientific">Panicum virgatum</name>
    <name type="common">Blackwell switchgrass</name>
    <dbReference type="NCBI Taxonomy" id="38727"/>
    <lineage>
        <taxon>Eukaryota</taxon>
        <taxon>Viridiplantae</taxon>
        <taxon>Streptophyta</taxon>
        <taxon>Embryophyta</taxon>
        <taxon>Tracheophyta</taxon>
        <taxon>Spermatophyta</taxon>
        <taxon>Magnoliopsida</taxon>
        <taxon>Liliopsida</taxon>
        <taxon>Poales</taxon>
        <taxon>Poaceae</taxon>
        <taxon>PACMAD clade</taxon>
        <taxon>Panicoideae</taxon>
        <taxon>Panicodae</taxon>
        <taxon>Paniceae</taxon>
        <taxon>Panicinae</taxon>
        <taxon>Panicum</taxon>
        <taxon>Panicum sect. Hiantes</taxon>
    </lineage>
</organism>
<dbReference type="InterPro" id="IPR005513">
    <property type="entry name" value="LEA_1"/>
</dbReference>
<keyword evidence="4" id="KW-1185">Reference proteome</keyword>
<dbReference type="EMBL" id="CM029049">
    <property type="protein sequence ID" value="KAG2574332.1"/>
    <property type="molecule type" value="Genomic_DNA"/>
</dbReference>
<accession>A0A8T0QMS9</accession>
<proteinExistence type="inferred from homology"/>
<evidence type="ECO:0000256" key="1">
    <source>
        <dbReference type="ARBA" id="ARBA00010975"/>
    </source>
</evidence>
<evidence type="ECO:0000313" key="4">
    <source>
        <dbReference type="Proteomes" id="UP000823388"/>
    </source>
</evidence>
<comment type="caution">
    <text evidence="3">The sequence shown here is derived from an EMBL/GenBank/DDBJ whole genome shotgun (WGS) entry which is preliminary data.</text>
</comment>
<reference evidence="3" key="1">
    <citation type="submission" date="2020-05" db="EMBL/GenBank/DDBJ databases">
        <title>WGS assembly of Panicum virgatum.</title>
        <authorList>
            <person name="Lovell J.T."/>
            <person name="Jenkins J."/>
            <person name="Shu S."/>
            <person name="Juenger T.E."/>
            <person name="Schmutz J."/>
        </authorList>
    </citation>
    <scope>NUCLEOTIDE SEQUENCE</scope>
    <source>
        <strain evidence="3">AP13</strain>
    </source>
</reference>
<comment type="similarity">
    <text evidence="1">Belongs to the LEA type 1 family.</text>
</comment>
<evidence type="ECO:0000313" key="3">
    <source>
        <dbReference type="EMBL" id="KAG2574332.1"/>
    </source>
</evidence>
<dbReference type="Pfam" id="PF03760">
    <property type="entry name" value="LEA_1"/>
    <property type="match status" value="1"/>
</dbReference>
<dbReference type="GO" id="GO:0009793">
    <property type="term" value="P:embryo development ending in seed dormancy"/>
    <property type="evidence" value="ECO:0007669"/>
    <property type="project" value="InterPro"/>
</dbReference>
<dbReference type="AlphaFoldDB" id="A0A8T0QMS9"/>